<gene>
    <name evidence="1" type="ORF">HBP98_04915</name>
</gene>
<protein>
    <recommendedName>
        <fullName evidence="3">ADP-ribosylglycohydrolase</fullName>
    </recommendedName>
</protein>
<sequence>MRISVESYRYCNSFTVAAITGSLAGMYYKMKDIPEDWLNNIVLKEELETTINEFYQYCSEKAVKYAYGGSNQ</sequence>
<dbReference type="AlphaFoldDB" id="A0A7X1A6F1"/>
<proteinExistence type="predicted"/>
<organism evidence="1 2">
    <name type="scientific">Listeria booriae</name>
    <dbReference type="NCBI Taxonomy" id="1552123"/>
    <lineage>
        <taxon>Bacteria</taxon>
        <taxon>Bacillati</taxon>
        <taxon>Bacillota</taxon>
        <taxon>Bacilli</taxon>
        <taxon>Bacillales</taxon>
        <taxon>Listeriaceae</taxon>
        <taxon>Listeria</taxon>
    </lineage>
</organism>
<dbReference type="SUPFAM" id="SSF101478">
    <property type="entry name" value="ADP-ribosylglycohydrolase"/>
    <property type="match status" value="1"/>
</dbReference>
<reference evidence="1 2" key="1">
    <citation type="submission" date="2020-03" db="EMBL/GenBank/DDBJ databases">
        <title>Soil Listeria distribution.</title>
        <authorList>
            <person name="Liao J."/>
            <person name="Wiedmann M."/>
        </authorList>
    </citation>
    <scope>NUCLEOTIDE SEQUENCE [LARGE SCALE GENOMIC DNA]</scope>
    <source>
        <strain evidence="1 2">FSL L7-1850</strain>
    </source>
</reference>
<dbReference type="InterPro" id="IPR036705">
    <property type="entry name" value="Ribosyl_crysJ1_sf"/>
</dbReference>
<dbReference type="RefSeq" id="WP_185618183.1">
    <property type="nucleotide sequence ID" value="NZ_JAARMV010000001.1"/>
</dbReference>
<comment type="caution">
    <text evidence="1">The sequence shown here is derived from an EMBL/GenBank/DDBJ whole genome shotgun (WGS) entry which is preliminary data.</text>
</comment>
<dbReference type="Proteomes" id="UP000546244">
    <property type="component" value="Unassembled WGS sequence"/>
</dbReference>
<accession>A0A7X1A6F1</accession>
<evidence type="ECO:0008006" key="3">
    <source>
        <dbReference type="Google" id="ProtNLM"/>
    </source>
</evidence>
<evidence type="ECO:0000313" key="2">
    <source>
        <dbReference type="Proteomes" id="UP000546244"/>
    </source>
</evidence>
<evidence type="ECO:0000313" key="1">
    <source>
        <dbReference type="EMBL" id="MBC2371346.1"/>
    </source>
</evidence>
<dbReference type="Gene3D" id="1.10.4080.10">
    <property type="entry name" value="ADP-ribosylation/Crystallin J1"/>
    <property type="match status" value="1"/>
</dbReference>
<name>A0A7X1A6F1_9LIST</name>
<dbReference type="EMBL" id="JAARMV010000001">
    <property type="protein sequence ID" value="MBC2371346.1"/>
    <property type="molecule type" value="Genomic_DNA"/>
</dbReference>